<evidence type="ECO:0000313" key="3">
    <source>
        <dbReference type="Proteomes" id="UP000772434"/>
    </source>
</evidence>
<dbReference type="EMBL" id="JADNRY010000119">
    <property type="protein sequence ID" value="KAF9064616.1"/>
    <property type="molecule type" value="Genomic_DNA"/>
</dbReference>
<name>A0A9P5PJS3_9AGAR</name>
<accession>A0A9P5PJS3</accession>
<proteinExistence type="predicted"/>
<dbReference type="OrthoDB" id="538223at2759"/>
<evidence type="ECO:0000313" key="2">
    <source>
        <dbReference type="EMBL" id="KAF9064616.1"/>
    </source>
</evidence>
<protein>
    <recommendedName>
        <fullName evidence="1">T6SS Phospholipase effector Tle1-like catalytic domain-containing protein</fullName>
    </recommendedName>
</protein>
<sequence length="386" mass="44155">MAIAWNFERIDLSAYQWLSENYEAGDRIFLFGFSRGAYQVRVIAGMIEKADSVIEYDPPQLAYHINRLDFLHKGNNDQIPFAYELYLATVTERETKTQAMNGNLNNGSRYSQKNSYIKIQDAEDPQLLAQNFKKTLSCQDVKVHFVGTWETVSSVGFARGPTLPETTTGMGHVTVFRHALALDERRVKFLPEYVNGGLGPATKIDSKKGDVKEVWFAGSHSDIGGGNIYNPMSNQFGPAFLHWMTYEALCHHLKMHPFRDEWKSIQLAESLKGFWKLFEVIPFRRLTYKDQNQTTRWPHLGSPRLIQTGQLIHKSAFKKDYVPKAKLLDGVVWNENYLKNQKLIEKDPYLSADTLMSSINDIKEPALRKITKTQKHKGCLSVISVI</sequence>
<keyword evidence="3" id="KW-1185">Reference proteome</keyword>
<reference evidence="2" key="1">
    <citation type="submission" date="2020-11" db="EMBL/GenBank/DDBJ databases">
        <authorList>
            <consortium name="DOE Joint Genome Institute"/>
            <person name="Ahrendt S."/>
            <person name="Riley R."/>
            <person name="Andreopoulos W."/>
            <person name="Labutti K."/>
            <person name="Pangilinan J."/>
            <person name="Ruiz-Duenas F.J."/>
            <person name="Barrasa J.M."/>
            <person name="Sanchez-Garcia M."/>
            <person name="Camarero S."/>
            <person name="Miyauchi S."/>
            <person name="Serrano A."/>
            <person name="Linde D."/>
            <person name="Babiker R."/>
            <person name="Drula E."/>
            <person name="Ayuso-Fernandez I."/>
            <person name="Pacheco R."/>
            <person name="Padilla G."/>
            <person name="Ferreira P."/>
            <person name="Barriuso J."/>
            <person name="Kellner H."/>
            <person name="Castanera R."/>
            <person name="Alfaro M."/>
            <person name="Ramirez L."/>
            <person name="Pisabarro A.G."/>
            <person name="Kuo A."/>
            <person name="Tritt A."/>
            <person name="Lipzen A."/>
            <person name="He G."/>
            <person name="Yan M."/>
            <person name="Ng V."/>
            <person name="Cullen D."/>
            <person name="Martin F."/>
            <person name="Rosso M.-N."/>
            <person name="Henrissat B."/>
            <person name="Hibbett D."/>
            <person name="Martinez A.T."/>
            <person name="Grigoriev I.V."/>
        </authorList>
    </citation>
    <scope>NUCLEOTIDE SEQUENCE</scope>
    <source>
        <strain evidence="2">AH 40177</strain>
    </source>
</reference>
<dbReference type="SUPFAM" id="SSF53474">
    <property type="entry name" value="alpha/beta-Hydrolases"/>
    <property type="match status" value="1"/>
</dbReference>
<dbReference type="AlphaFoldDB" id="A0A9P5PJS3"/>
<evidence type="ECO:0000259" key="1">
    <source>
        <dbReference type="Pfam" id="PF09994"/>
    </source>
</evidence>
<dbReference type="Proteomes" id="UP000772434">
    <property type="component" value="Unassembled WGS sequence"/>
</dbReference>
<comment type="caution">
    <text evidence="2">The sequence shown here is derived from an EMBL/GenBank/DDBJ whole genome shotgun (WGS) entry which is preliminary data.</text>
</comment>
<dbReference type="Pfam" id="PF09994">
    <property type="entry name" value="T6SS_Tle1-like_cat"/>
    <property type="match status" value="1"/>
</dbReference>
<dbReference type="InterPro" id="IPR018712">
    <property type="entry name" value="Tle1-like_cat"/>
</dbReference>
<feature type="domain" description="T6SS Phospholipase effector Tle1-like catalytic" evidence="1">
    <location>
        <begin position="2"/>
        <end position="245"/>
    </location>
</feature>
<dbReference type="InterPro" id="IPR029058">
    <property type="entry name" value="AB_hydrolase_fold"/>
</dbReference>
<dbReference type="PANTHER" id="PTHR33840">
    <property type="match status" value="1"/>
</dbReference>
<gene>
    <name evidence="2" type="ORF">BDP27DRAFT_1425619</name>
</gene>
<organism evidence="2 3">
    <name type="scientific">Rhodocollybia butyracea</name>
    <dbReference type="NCBI Taxonomy" id="206335"/>
    <lineage>
        <taxon>Eukaryota</taxon>
        <taxon>Fungi</taxon>
        <taxon>Dikarya</taxon>
        <taxon>Basidiomycota</taxon>
        <taxon>Agaricomycotina</taxon>
        <taxon>Agaricomycetes</taxon>
        <taxon>Agaricomycetidae</taxon>
        <taxon>Agaricales</taxon>
        <taxon>Marasmiineae</taxon>
        <taxon>Omphalotaceae</taxon>
        <taxon>Rhodocollybia</taxon>
    </lineage>
</organism>
<dbReference type="PANTHER" id="PTHR33840:SF2">
    <property type="entry name" value="TLE1 PHOSPHOLIPASE DOMAIN-CONTAINING PROTEIN"/>
    <property type="match status" value="1"/>
</dbReference>